<dbReference type="InterPro" id="IPR036291">
    <property type="entry name" value="NAD(P)-bd_dom_sf"/>
</dbReference>
<dbReference type="CDD" id="cd02440">
    <property type="entry name" value="AdoMet_MTases"/>
    <property type="match status" value="1"/>
</dbReference>
<proteinExistence type="predicted"/>
<name>A0ABR1UUB9_9PEZI</name>
<evidence type="ECO:0000256" key="2">
    <source>
        <dbReference type="SAM" id="MobiDB-lite"/>
    </source>
</evidence>
<reference evidence="4 5" key="1">
    <citation type="submission" date="2023-01" db="EMBL/GenBank/DDBJ databases">
        <title>Analysis of 21 Apiospora genomes using comparative genomics revels a genus with tremendous synthesis potential of carbohydrate active enzymes and secondary metabolites.</title>
        <authorList>
            <person name="Sorensen T."/>
        </authorList>
    </citation>
    <scope>NUCLEOTIDE SEQUENCE [LARGE SCALE GENOMIC DNA]</scope>
    <source>
        <strain evidence="4 5">CBS 135458</strain>
    </source>
</reference>
<accession>A0ABR1UUB9</accession>
<feature type="region of interest" description="Disordered" evidence="2">
    <location>
        <begin position="400"/>
        <end position="441"/>
    </location>
</feature>
<organism evidence="4 5">
    <name type="scientific">Apiospora phragmitis</name>
    <dbReference type="NCBI Taxonomy" id="2905665"/>
    <lineage>
        <taxon>Eukaryota</taxon>
        <taxon>Fungi</taxon>
        <taxon>Dikarya</taxon>
        <taxon>Ascomycota</taxon>
        <taxon>Pezizomycotina</taxon>
        <taxon>Sordariomycetes</taxon>
        <taxon>Xylariomycetidae</taxon>
        <taxon>Amphisphaeriales</taxon>
        <taxon>Apiosporaceae</taxon>
        <taxon>Apiospora</taxon>
    </lineage>
</organism>
<evidence type="ECO:0000313" key="5">
    <source>
        <dbReference type="Proteomes" id="UP001480595"/>
    </source>
</evidence>
<feature type="domain" description="Methyltransferase type 12" evidence="3">
    <location>
        <begin position="101"/>
        <end position="190"/>
    </location>
</feature>
<dbReference type="GeneID" id="92092463"/>
<keyword evidence="1" id="KW-0808">Transferase</keyword>
<dbReference type="InterPro" id="IPR029063">
    <property type="entry name" value="SAM-dependent_MTases_sf"/>
</dbReference>
<dbReference type="Gene3D" id="3.40.50.150">
    <property type="entry name" value="Vaccinia Virus protein VP39"/>
    <property type="match status" value="1"/>
</dbReference>
<sequence>MLEETRIIDCDDGIITRTAIPLPSQTAQAILEDLMKHHADNEASHQLTYNVGSRMADVLSGKADGPQLIFGDAKNRELVASLYGELPFKKLYFYQTTLKILEMGAGTGGTTKVIYTFTDRSPSLVAQAKRKFKQYPFMKFAVHDIEKAPAEQELIGSQHTVIASNAVHATHSLQGSNGNIRKFLRPDGFLILLEMMGSLHWVDVVWGTLEGWWLFDDGRSHAIVYERRWEKELLASGFKHVEWTDGKLPEVHVQQVLIAMAADVPQALDNPPAADLSEMMGHGDGEEESEDDLQARKAAADKYVESTIQGFSVPPQTKWATVTDTTSSPVCVLVTGATGSLGSHIVAHLASLPTVDKVYCLNHHRPSGQVRVPEEPLDIDRALPNGYGGAKVVYERVLRETPRPPSRPLPRHDGPARTGVRVRQDRVLEPHGGSPGSSSSWRRRYWPFRPSRACCPGCRSSWPRGRWQILSYTTGRTATLCTTWTNPITRD</sequence>
<dbReference type="SUPFAM" id="SSF53335">
    <property type="entry name" value="S-adenosyl-L-methionine-dependent methyltransferases"/>
    <property type="match status" value="1"/>
</dbReference>
<dbReference type="PANTHER" id="PTHR45681">
    <property type="entry name" value="POLYKETIDE SYNTHASE 44-RELATED"/>
    <property type="match status" value="1"/>
</dbReference>
<dbReference type="RefSeq" id="XP_066714887.1">
    <property type="nucleotide sequence ID" value="XM_066859400.1"/>
</dbReference>
<evidence type="ECO:0000313" key="4">
    <source>
        <dbReference type="EMBL" id="KAK8061625.1"/>
    </source>
</evidence>
<dbReference type="Pfam" id="PF08242">
    <property type="entry name" value="Methyltransf_12"/>
    <property type="match status" value="1"/>
</dbReference>
<dbReference type="Gene3D" id="3.40.50.720">
    <property type="entry name" value="NAD(P)-binding Rossmann-like Domain"/>
    <property type="match status" value="1"/>
</dbReference>
<gene>
    <name evidence="4" type="ORF">PG994_007991</name>
</gene>
<dbReference type="InterPro" id="IPR050444">
    <property type="entry name" value="Polyketide_Synthase"/>
</dbReference>
<evidence type="ECO:0000256" key="1">
    <source>
        <dbReference type="ARBA" id="ARBA00022679"/>
    </source>
</evidence>
<dbReference type="SUPFAM" id="SSF51735">
    <property type="entry name" value="NAD(P)-binding Rossmann-fold domains"/>
    <property type="match status" value="1"/>
</dbReference>
<dbReference type="EMBL" id="JAQQWL010000008">
    <property type="protein sequence ID" value="KAK8061625.1"/>
    <property type="molecule type" value="Genomic_DNA"/>
</dbReference>
<protein>
    <recommendedName>
        <fullName evidence="3">Methyltransferase type 12 domain-containing protein</fullName>
    </recommendedName>
</protein>
<evidence type="ECO:0000259" key="3">
    <source>
        <dbReference type="Pfam" id="PF08242"/>
    </source>
</evidence>
<feature type="region of interest" description="Disordered" evidence="2">
    <location>
        <begin position="270"/>
        <end position="290"/>
    </location>
</feature>
<dbReference type="PANTHER" id="PTHR45681:SF6">
    <property type="entry name" value="POLYKETIDE SYNTHASE 37"/>
    <property type="match status" value="1"/>
</dbReference>
<dbReference type="InterPro" id="IPR013217">
    <property type="entry name" value="Methyltransf_12"/>
</dbReference>
<dbReference type="Proteomes" id="UP001480595">
    <property type="component" value="Unassembled WGS sequence"/>
</dbReference>
<comment type="caution">
    <text evidence="4">The sequence shown here is derived from an EMBL/GenBank/DDBJ whole genome shotgun (WGS) entry which is preliminary data.</text>
</comment>
<keyword evidence="5" id="KW-1185">Reference proteome</keyword>